<accession>A0A2K9NPW9</accession>
<dbReference type="KEGG" id="bsto:C0V70_05325"/>
<dbReference type="AlphaFoldDB" id="A0A2K9NPW9"/>
<evidence type="ECO:0000313" key="4">
    <source>
        <dbReference type="Proteomes" id="UP000235584"/>
    </source>
</evidence>
<dbReference type="InterPro" id="IPR012674">
    <property type="entry name" value="Calycin"/>
</dbReference>
<evidence type="ECO:0000256" key="2">
    <source>
        <dbReference type="PIRNR" id="PIRNR036893"/>
    </source>
</evidence>
<dbReference type="PIRSF" id="PIRSF036893">
    <property type="entry name" value="Lipocalin_ApoD"/>
    <property type="match status" value="1"/>
</dbReference>
<dbReference type="InterPro" id="IPR047202">
    <property type="entry name" value="Lipocalin_Blc-like_dom"/>
</dbReference>
<evidence type="ECO:0000313" key="3">
    <source>
        <dbReference type="EMBL" id="AUN97542.1"/>
    </source>
</evidence>
<sequence>MRSLFLITGLIFSFNLFAVDVPLKPSPLPTAKDVDVARYIGKWYVISSLPQFFTRNCEGQSAEYGIVNEKTISVHNVCYKENGKTKDIRGKGVIQDAPNNARLVVTFDNFWTRLFRVKGEYVIIKLGEGYDTVMVGSTNRKSLWIMSRQPTMDPTTLIEYENLANDLSFPVTQLQNSKY</sequence>
<gene>
    <name evidence="3" type="ORF">C0V70_05325</name>
</gene>
<reference evidence="3 4" key="1">
    <citation type="submission" date="2018-01" db="EMBL/GenBank/DDBJ databases">
        <title>Complete genome sequence of Bacteriovorax stolpii DSM12778.</title>
        <authorList>
            <person name="Tang B."/>
            <person name="Chang J."/>
        </authorList>
    </citation>
    <scope>NUCLEOTIDE SEQUENCE [LARGE SCALE GENOMIC DNA]</scope>
    <source>
        <strain evidence="3 4">DSM 12778</strain>
    </source>
</reference>
<dbReference type="RefSeq" id="WP_102242837.1">
    <property type="nucleotide sequence ID" value="NZ_CP025704.1"/>
</dbReference>
<dbReference type="SUPFAM" id="SSF50814">
    <property type="entry name" value="Lipocalins"/>
    <property type="match status" value="1"/>
</dbReference>
<organism evidence="3 4">
    <name type="scientific">Bacteriovorax stolpii</name>
    <name type="common">Bdellovibrio stolpii</name>
    <dbReference type="NCBI Taxonomy" id="960"/>
    <lineage>
        <taxon>Bacteria</taxon>
        <taxon>Pseudomonadati</taxon>
        <taxon>Bdellovibrionota</taxon>
        <taxon>Bacteriovoracia</taxon>
        <taxon>Bacteriovoracales</taxon>
        <taxon>Bacteriovoracaceae</taxon>
        <taxon>Bacteriovorax</taxon>
    </lineage>
</organism>
<keyword evidence="4" id="KW-1185">Reference proteome</keyword>
<dbReference type="InterPro" id="IPR022272">
    <property type="entry name" value="Lipocalin_CS"/>
</dbReference>
<comment type="similarity">
    <text evidence="1 2">Belongs to the calycin superfamily. Lipocalin family.</text>
</comment>
<dbReference type="InterPro" id="IPR000566">
    <property type="entry name" value="Lipocln_cytosolic_FA-bd_dom"/>
</dbReference>
<dbReference type="Gene3D" id="2.40.128.20">
    <property type="match status" value="1"/>
</dbReference>
<proteinExistence type="inferred from homology"/>
<dbReference type="PANTHER" id="PTHR10612">
    <property type="entry name" value="APOLIPOPROTEIN D"/>
    <property type="match status" value="1"/>
</dbReference>
<evidence type="ECO:0000256" key="1">
    <source>
        <dbReference type="ARBA" id="ARBA00006889"/>
    </source>
</evidence>
<name>A0A2K9NPW9_BACTC</name>
<dbReference type="CDD" id="cd19438">
    <property type="entry name" value="lipocalin_Blc-like"/>
    <property type="match status" value="1"/>
</dbReference>
<dbReference type="EMBL" id="CP025704">
    <property type="protein sequence ID" value="AUN97542.1"/>
    <property type="molecule type" value="Genomic_DNA"/>
</dbReference>
<dbReference type="Pfam" id="PF08212">
    <property type="entry name" value="Lipocalin_2"/>
    <property type="match status" value="1"/>
</dbReference>
<dbReference type="GO" id="GO:0006950">
    <property type="term" value="P:response to stress"/>
    <property type="evidence" value="ECO:0007669"/>
    <property type="project" value="UniProtKB-ARBA"/>
</dbReference>
<dbReference type="PANTHER" id="PTHR10612:SF34">
    <property type="entry name" value="APOLIPOPROTEIN D"/>
    <property type="match status" value="1"/>
</dbReference>
<protein>
    <submittedName>
        <fullName evidence="3">Uncharacterized protein</fullName>
    </submittedName>
</protein>
<dbReference type="PROSITE" id="PS00213">
    <property type="entry name" value="LIPOCALIN"/>
    <property type="match status" value="1"/>
</dbReference>
<dbReference type="InterPro" id="IPR022271">
    <property type="entry name" value="Lipocalin_ApoD"/>
</dbReference>
<dbReference type="Proteomes" id="UP000235584">
    <property type="component" value="Chromosome"/>
</dbReference>